<dbReference type="PANTHER" id="PTHR23250">
    <property type="entry name" value="DYSFERLIN-RELATED"/>
    <property type="match status" value="1"/>
</dbReference>
<gene>
    <name evidence="2" type="ORF">L207DRAFT_508892</name>
</gene>
<feature type="region of interest" description="Disordered" evidence="1">
    <location>
        <begin position="87"/>
        <end position="137"/>
    </location>
</feature>
<feature type="compositionally biased region" description="Polar residues" evidence="1">
    <location>
        <begin position="31"/>
        <end position="47"/>
    </location>
</feature>
<keyword evidence="3" id="KW-1185">Reference proteome</keyword>
<evidence type="ECO:0000313" key="2">
    <source>
        <dbReference type="EMBL" id="PMD44134.1"/>
    </source>
</evidence>
<protein>
    <recommendedName>
        <fullName evidence="4">Peroxin/Ferlin domain-containing protein</fullName>
    </recommendedName>
</protein>
<name>A0A2J6S044_HYAVF</name>
<dbReference type="AlphaFoldDB" id="A0A2J6S044"/>
<feature type="compositionally biased region" description="Basic and acidic residues" evidence="1">
    <location>
        <begin position="18"/>
        <end position="30"/>
    </location>
</feature>
<organism evidence="2 3">
    <name type="scientific">Hyaloscypha variabilis (strain UAMH 11265 / GT02V1 / F)</name>
    <name type="common">Meliniomyces variabilis</name>
    <dbReference type="NCBI Taxonomy" id="1149755"/>
    <lineage>
        <taxon>Eukaryota</taxon>
        <taxon>Fungi</taxon>
        <taxon>Dikarya</taxon>
        <taxon>Ascomycota</taxon>
        <taxon>Pezizomycotina</taxon>
        <taxon>Leotiomycetes</taxon>
        <taxon>Helotiales</taxon>
        <taxon>Hyaloscyphaceae</taxon>
        <taxon>Hyaloscypha</taxon>
        <taxon>Hyaloscypha variabilis</taxon>
    </lineage>
</organism>
<reference evidence="2 3" key="1">
    <citation type="submission" date="2016-04" db="EMBL/GenBank/DDBJ databases">
        <title>A degradative enzymes factory behind the ericoid mycorrhizal symbiosis.</title>
        <authorList>
            <consortium name="DOE Joint Genome Institute"/>
            <person name="Martino E."/>
            <person name="Morin E."/>
            <person name="Grelet G."/>
            <person name="Kuo A."/>
            <person name="Kohler A."/>
            <person name="Daghino S."/>
            <person name="Barry K."/>
            <person name="Choi C."/>
            <person name="Cichocki N."/>
            <person name="Clum A."/>
            <person name="Copeland A."/>
            <person name="Hainaut M."/>
            <person name="Haridas S."/>
            <person name="Labutti K."/>
            <person name="Lindquist E."/>
            <person name="Lipzen A."/>
            <person name="Khouja H.-R."/>
            <person name="Murat C."/>
            <person name="Ohm R."/>
            <person name="Olson A."/>
            <person name="Spatafora J."/>
            <person name="Veneault-Fourrey C."/>
            <person name="Henrissat B."/>
            <person name="Grigoriev I."/>
            <person name="Martin F."/>
            <person name="Perotto S."/>
        </authorList>
    </citation>
    <scope>NUCLEOTIDE SEQUENCE [LARGE SCALE GENOMIC DNA]</scope>
    <source>
        <strain evidence="2 3">F</strain>
    </source>
</reference>
<evidence type="ECO:0000256" key="1">
    <source>
        <dbReference type="SAM" id="MobiDB-lite"/>
    </source>
</evidence>
<feature type="region of interest" description="Disordered" evidence="1">
    <location>
        <begin position="442"/>
        <end position="489"/>
    </location>
</feature>
<dbReference type="EMBL" id="KZ613941">
    <property type="protein sequence ID" value="PMD44134.1"/>
    <property type="molecule type" value="Genomic_DNA"/>
</dbReference>
<dbReference type="InterPro" id="IPR051513">
    <property type="entry name" value="Tectonin_beta-prop"/>
</dbReference>
<dbReference type="STRING" id="1149755.A0A2J6S044"/>
<evidence type="ECO:0008006" key="4">
    <source>
        <dbReference type="Google" id="ProtNLM"/>
    </source>
</evidence>
<proteinExistence type="predicted"/>
<sequence>MSLLRKSKRRPAPLTDADYDHEIRLEDHTKTQSPQGHSRSHSDGLQPSSTHVSDSSSRRHSDVPLYKHTTPLHIREELLRRKFSKYQDRHEGSYDGPQGAAGSEDGDEAQNDEAQAGETEEGRPRTSQSIRKPKPSDADSAIDILFENQRGGFICGIPLFSSKALGGLDHAPWTNSVHKPSATDITNAQVPDPSWEWAWKDWHINKEDGSHVDEDGWEYSFAFGKKISWHGPQWWNSYVRRRAWTRKRVKKHSGYQSNQPHMLAPEYFTIHAVEERVPSRATSMEASTMNRPSFGSLARRDIDEDIVIEDIKDIASLMRILRVARIDREKTEAVEHFTEHGGDDLYYLQEYMHEIMRMFIFQASRRLLLTHLLKIFNEASEQQKKSSEEEVDPAKKRRLEYLEAAVKHADEEVKKLEFWSDVKNMAQKGQTLGAADASKGWDESWAGLDNSGPKDVISDKKVPGLDGCEPSEGNGTATKGDKGKGKAHD</sequence>
<feature type="compositionally biased region" description="Basic residues" evidence="1">
    <location>
        <begin position="1"/>
        <end position="11"/>
    </location>
</feature>
<dbReference type="OrthoDB" id="72441at2759"/>
<accession>A0A2J6S044</accession>
<feature type="compositionally biased region" description="Basic and acidic residues" evidence="1">
    <location>
        <begin position="479"/>
        <end position="489"/>
    </location>
</feature>
<evidence type="ECO:0000313" key="3">
    <source>
        <dbReference type="Proteomes" id="UP000235786"/>
    </source>
</evidence>
<dbReference type="Proteomes" id="UP000235786">
    <property type="component" value="Unassembled WGS sequence"/>
</dbReference>
<feature type="region of interest" description="Disordered" evidence="1">
    <location>
        <begin position="1"/>
        <end position="70"/>
    </location>
</feature>
<dbReference type="PANTHER" id="PTHR23250:SF1">
    <property type="entry name" value="TECTONIN BETA-PROPELLER REPEAT-CONTAINING PROTEIN 1"/>
    <property type="match status" value="1"/>
</dbReference>